<evidence type="ECO:0000313" key="3">
    <source>
        <dbReference type="EMBL" id="RDB30724.1"/>
    </source>
</evidence>
<reference evidence="3" key="1">
    <citation type="submission" date="2018-04" db="EMBL/GenBank/DDBJ databases">
        <title>Whole genome sequencing of Hypsizygus marmoreus.</title>
        <authorList>
            <person name="Choi I.-G."/>
            <person name="Min B."/>
            <person name="Kim J.-G."/>
            <person name="Kim S."/>
            <person name="Oh Y.-L."/>
            <person name="Kong W.-S."/>
            <person name="Park H."/>
            <person name="Jeong J."/>
            <person name="Song E.-S."/>
        </authorList>
    </citation>
    <scope>NUCLEOTIDE SEQUENCE [LARGE SCALE GENOMIC DNA]</scope>
    <source>
        <strain evidence="3">51987-8</strain>
    </source>
</reference>
<feature type="coiled-coil region" evidence="1">
    <location>
        <begin position="419"/>
        <end position="576"/>
    </location>
</feature>
<dbReference type="OrthoDB" id="3265210at2759"/>
<protein>
    <submittedName>
        <fullName evidence="3">Uncharacterized protein</fullName>
    </submittedName>
</protein>
<organism evidence="3 4">
    <name type="scientific">Hypsizygus marmoreus</name>
    <name type="common">White beech mushroom</name>
    <name type="synonym">Agaricus marmoreus</name>
    <dbReference type="NCBI Taxonomy" id="39966"/>
    <lineage>
        <taxon>Eukaryota</taxon>
        <taxon>Fungi</taxon>
        <taxon>Dikarya</taxon>
        <taxon>Basidiomycota</taxon>
        <taxon>Agaricomycotina</taxon>
        <taxon>Agaricomycetes</taxon>
        <taxon>Agaricomycetidae</taxon>
        <taxon>Agaricales</taxon>
        <taxon>Tricholomatineae</taxon>
        <taxon>Lyophyllaceae</taxon>
        <taxon>Hypsizygus</taxon>
    </lineage>
</organism>
<evidence type="ECO:0000256" key="2">
    <source>
        <dbReference type="SAM" id="MobiDB-lite"/>
    </source>
</evidence>
<sequence length="866" mass="99967">MVSELFIHNLPANVQDFDVERALRECKDSASGIFVASVHSEGPDHRITRIAFSSNVEAENALRHRIFRITDVQPEVEFEVTSTPPEDQPPSLLKTTLGRLATLLPIVFSAFDWDDCLQPSEPTLSKTIENPLPDTKGIQADIPCHLEGEVVNELDNHSDLDAARIESAYVQLQAKHHQTMDALKRAEANAKMYRGKYYLRRKECLSVMRSQKTFRSHRPPSRIRSSRKPSNDQRIREDEEARTLVSFIRLLEEVEDTRVEINPKSDQLKEMAAEAKEKVKQAFLDNKVLRARMREQDAAEETRRANQTEMQAVIKSLRESQVTTQATLEGAHLNAQNLESDLRKAKTRAQGAFNRLRKLKSMYSQLDIGFTRATKEAKRVKNDVQILEGERTAWRGECLILKSQSDILRLQLLMSAKNLDILRAELEQVNRTANLAAEQEKKMRGEHDELQKRLDEELCKARKARNVRDVLRAELEQTNRTANLAVTQKQEMRGERDELQKRLDEELCKARKDRDVHRAELEQANRTANLALEQQEKMTGERDELQTYKSWAEPTLLEKNQAIQDLKSQFDESRLEAFLLNTRVDLLETENGELRGELQARDDREQMTQAEELKRVRELHQCRIQLQAMEGLKNALRAELNESQRTVLDFRLKEAASLMREEKTQRAHKDALDECHRRIRALQAEIDAKDEARRQHHRTSNPEGDKNAKRKTPEQSQEERRSQWKKAAQTEKERCRQRDSQWTSGSDEWTPATAVQRFRSVLAEFETMTFSEACPLTFEAIPWPVLHRPGVFSVQQVDWAAVEGFCKHLKKESGDGYKALFKRVQVTFHPDKWRSRNILSTVMEEGLRKELEAAGSIVAQQVNGCL</sequence>
<comment type="caution">
    <text evidence="3">The sequence shown here is derived from an EMBL/GenBank/DDBJ whole genome shotgun (WGS) entry which is preliminary data.</text>
</comment>
<name>A0A369KG58_HYPMA</name>
<feature type="compositionally biased region" description="Basic and acidic residues" evidence="2">
    <location>
        <begin position="703"/>
        <end position="739"/>
    </location>
</feature>
<keyword evidence="4" id="KW-1185">Reference proteome</keyword>
<dbReference type="InParanoid" id="A0A369KG58"/>
<proteinExistence type="predicted"/>
<gene>
    <name evidence="3" type="ORF">Hypma_005944</name>
</gene>
<keyword evidence="1" id="KW-0175">Coiled coil</keyword>
<evidence type="ECO:0000313" key="4">
    <source>
        <dbReference type="Proteomes" id="UP000076154"/>
    </source>
</evidence>
<evidence type="ECO:0000256" key="1">
    <source>
        <dbReference type="SAM" id="Coils"/>
    </source>
</evidence>
<feature type="coiled-coil region" evidence="1">
    <location>
        <begin position="265"/>
        <end position="292"/>
    </location>
</feature>
<feature type="coiled-coil region" evidence="1">
    <location>
        <begin position="619"/>
        <end position="646"/>
    </location>
</feature>
<dbReference type="EMBL" id="LUEZ02000004">
    <property type="protein sequence ID" value="RDB30724.1"/>
    <property type="molecule type" value="Genomic_DNA"/>
</dbReference>
<feature type="compositionally biased region" description="Basic residues" evidence="2">
    <location>
        <begin position="212"/>
        <end position="227"/>
    </location>
</feature>
<feature type="coiled-coil region" evidence="1">
    <location>
        <begin position="328"/>
        <end position="390"/>
    </location>
</feature>
<dbReference type="AlphaFoldDB" id="A0A369KG58"/>
<feature type="compositionally biased region" description="Basic and acidic residues" evidence="2">
    <location>
        <begin position="229"/>
        <end position="238"/>
    </location>
</feature>
<dbReference type="Proteomes" id="UP000076154">
    <property type="component" value="Unassembled WGS sequence"/>
</dbReference>
<feature type="region of interest" description="Disordered" evidence="2">
    <location>
        <begin position="209"/>
        <end position="238"/>
    </location>
</feature>
<feature type="region of interest" description="Disordered" evidence="2">
    <location>
        <begin position="685"/>
        <end position="748"/>
    </location>
</feature>
<accession>A0A369KG58</accession>